<dbReference type="Proteomes" id="UP000831068">
    <property type="component" value="Chromosome"/>
</dbReference>
<dbReference type="Pfam" id="PF10592">
    <property type="entry name" value="AIPR"/>
    <property type="match status" value="1"/>
</dbReference>
<evidence type="ECO:0000313" key="3">
    <source>
        <dbReference type="Proteomes" id="UP000831068"/>
    </source>
</evidence>
<dbReference type="EMBL" id="CP094529">
    <property type="protein sequence ID" value="UOE37000.1"/>
    <property type="molecule type" value="Genomic_DNA"/>
</dbReference>
<gene>
    <name evidence="2" type="ORF">MTP08_07940</name>
</gene>
<proteinExistence type="predicted"/>
<reference evidence="2 3" key="1">
    <citation type="submission" date="2022-03" db="EMBL/GenBank/DDBJ databases">
        <title>Chryseobacterium sp. isolated from the Andong Sikhe.</title>
        <authorList>
            <person name="Won M."/>
            <person name="Kim S.-J."/>
            <person name="Kwon S.-W."/>
        </authorList>
    </citation>
    <scope>NUCLEOTIDE SEQUENCE [LARGE SCALE GENOMIC DNA]</scope>
    <source>
        <strain evidence="2 3">ADR-1</strain>
    </source>
</reference>
<accession>A0ABY4BK85</accession>
<name>A0ABY4BK85_9FLAO</name>
<evidence type="ECO:0000259" key="1">
    <source>
        <dbReference type="Pfam" id="PF10592"/>
    </source>
</evidence>
<organism evidence="2 3">
    <name type="scientific">Chryseobacterium oryzae</name>
    <dbReference type="NCBI Taxonomy" id="2929799"/>
    <lineage>
        <taxon>Bacteria</taxon>
        <taxon>Pseudomonadati</taxon>
        <taxon>Bacteroidota</taxon>
        <taxon>Flavobacteriia</taxon>
        <taxon>Flavobacteriales</taxon>
        <taxon>Weeksellaceae</taxon>
        <taxon>Chryseobacterium group</taxon>
        <taxon>Chryseobacterium</taxon>
    </lineage>
</organism>
<dbReference type="InterPro" id="IPR018891">
    <property type="entry name" value="AIPR_C"/>
</dbReference>
<sequence length="626" mass="71054">MKNGTQQGFCNSGAKLQSSTAVLRFNFCAKLKICASIAPPSQSPETLAEIANQTNRMNNKIILNGCIDQFKNQNELTTTDSETFELFSLTQITKDFDLTFETIQDSVVDGGHDGGIDSIITIIDDFVPESIEDLEDIVFNRKTNVKIVITQCKKENSFKESALDKLITSIPELFDLGKSTDALLQRFNSSVVEKGIIARESWKKCTIAGGKLEIIFNYCANSEIIEINTTFEQKVTQLLALCQSIFVGSSISYDNYSCHELLKLYQTQKNERLQIIYKETPLSTSYNDNGIGYVGTVKLANYKSFLTDEEGKIREDLFESNIRHFQGAVDVNTKIKNSIEDISTEDFWWLNNGITIIASNPSLVGTTLSLDNVQIVNGLQTSYSIFLHHNNDQNDTRSVLVKVIINEDKRTIDHIIASTNSQNPVSPSLLRATDDIQRELELFYGNEGYFYDRRKNYYKNQGKPASRIFSIQTSAQIIESLLFNNPHSARSKPTSLIKDDTTYNRIFDQSRNYKVYLNSCLLNKKVIEFWTSIEDRDMKNNLTNFKLHISRVITSFIFQKTNITANDIQSLELELVNNENFDSASEFLLASINGYQIENQDANLINMAKTKSFTDYLVNRLTTQFQ</sequence>
<protein>
    <submittedName>
        <fullName evidence="2">AIPR family protein</fullName>
    </submittedName>
</protein>
<feature type="domain" description="Abortive phage infection protein C-terminal" evidence="1">
    <location>
        <begin position="318"/>
        <end position="563"/>
    </location>
</feature>
<evidence type="ECO:0000313" key="2">
    <source>
        <dbReference type="EMBL" id="UOE37000.1"/>
    </source>
</evidence>
<dbReference type="RefSeq" id="WP_243575512.1">
    <property type="nucleotide sequence ID" value="NZ_CP094529.1"/>
</dbReference>
<keyword evidence="3" id="KW-1185">Reference proteome</keyword>